<protein>
    <submittedName>
        <fullName evidence="2">Uncharacterized protein</fullName>
    </submittedName>
</protein>
<comment type="caution">
    <text evidence="2">The sequence shown here is derived from an EMBL/GenBank/DDBJ whole genome shotgun (WGS) entry which is preliminary data.</text>
</comment>
<feature type="region of interest" description="Disordered" evidence="1">
    <location>
        <begin position="1"/>
        <end position="49"/>
    </location>
</feature>
<feature type="compositionally biased region" description="Basic and acidic residues" evidence="1">
    <location>
        <begin position="30"/>
        <end position="40"/>
    </location>
</feature>
<organism evidence="2 3">
    <name type="scientific">Cinchona calisaya</name>
    <dbReference type="NCBI Taxonomy" id="153742"/>
    <lineage>
        <taxon>Eukaryota</taxon>
        <taxon>Viridiplantae</taxon>
        <taxon>Streptophyta</taxon>
        <taxon>Embryophyta</taxon>
        <taxon>Tracheophyta</taxon>
        <taxon>Spermatophyta</taxon>
        <taxon>Magnoliopsida</taxon>
        <taxon>eudicotyledons</taxon>
        <taxon>Gunneridae</taxon>
        <taxon>Pentapetalae</taxon>
        <taxon>asterids</taxon>
        <taxon>lamiids</taxon>
        <taxon>Gentianales</taxon>
        <taxon>Rubiaceae</taxon>
        <taxon>Cinchonoideae</taxon>
        <taxon>Cinchoneae</taxon>
        <taxon>Cinchona</taxon>
    </lineage>
</organism>
<evidence type="ECO:0000313" key="3">
    <source>
        <dbReference type="Proteomes" id="UP001630127"/>
    </source>
</evidence>
<feature type="region of interest" description="Disordered" evidence="1">
    <location>
        <begin position="67"/>
        <end position="114"/>
    </location>
</feature>
<proteinExistence type="predicted"/>
<reference evidence="2 3" key="1">
    <citation type="submission" date="2024-11" db="EMBL/GenBank/DDBJ databases">
        <title>A near-complete genome assembly of Cinchona calisaya.</title>
        <authorList>
            <person name="Lian D.C."/>
            <person name="Zhao X.W."/>
            <person name="Wei L."/>
        </authorList>
    </citation>
    <scope>NUCLEOTIDE SEQUENCE [LARGE SCALE GENOMIC DNA]</scope>
    <source>
        <tissue evidence="2">Nenye</tissue>
    </source>
</reference>
<feature type="compositionally biased region" description="Basic and acidic residues" evidence="1">
    <location>
        <begin position="102"/>
        <end position="113"/>
    </location>
</feature>
<name>A0ABD2XWM1_9GENT</name>
<dbReference type="EMBL" id="JBJUIK010000017">
    <property type="protein sequence ID" value="KAL3497920.1"/>
    <property type="molecule type" value="Genomic_DNA"/>
</dbReference>
<evidence type="ECO:0000256" key="1">
    <source>
        <dbReference type="SAM" id="MobiDB-lite"/>
    </source>
</evidence>
<feature type="compositionally biased region" description="Polar residues" evidence="1">
    <location>
        <begin position="1"/>
        <end position="26"/>
    </location>
</feature>
<accession>A0ABD2XWM1</accession>
<sequence>MSNKNPNIGSWIRSSFAQSPSKQWGFSSFKRQEARKDGNKNESNGARLVEKGKSIELLVITKVDDAKNKGTSNMDTLGRKGNGIENGNNTRSSAGVKTARNKGKENEEKREVGKGYFRWKLEKRKKKKNDYEGTG</sequence>
<gene>
    <name evidence="2" type="ORF">ACH5RR_040652</name>
</gene>
<dbReference type="AlphaFoldDB" id="A0ABD2XWM1"/>
<evidence type="ECO:0000313" key="2">
    <source>
        <dbReference type="EMBL" id="KAL3497920.1"/>
    </source>
</evidence>
<dbReference type="Proteomes" id="UP001630127">
    <property type="component" value="Unassembled WGS sequence"/>
</dbReference>
<keyword evidence="3" id="KW-1185">Reference proteome</keyword>
<feature type="compositionally biased region" description="Polar residues" evidence="1">
    <location>
        <begin position="85"/>
        <end position="95"/>
    </location>
</feature>